<keyword evidence="6" id="KW-1185">Reference proteome</keyword>
<dbReference type="Pfam" id="PF00877">
    <property type="entry name" value="NLPC_P60"/>
    <property type="match status" value="1"/>
</dbReference>
<dbReference type="Proteomes" id="UP000001318">
    <property type="component" value="Plasmid pCSL1"/>
</dbReference>
<keyword evidence="4" id="KW-0788">Thiol protease</keyword>
<sequence>MKRGWLLSIVATALVVPCALFGSLLMLTMEMVSGAAGGGGHVTSCGGRGGAPSTALTKLTVPTRTSTSSIELSAGQLQNAATIISVGQSMNVPPAGLKVALMVALQESTLRNLANTTVQASLAYPHDDTGHDHDSVNMFQQRPSAGWGTVEELMHPEYAAKAFFGGPAGPNNGSPRGLLDVPDWQQMAPTDAAQAVQVSATPSAYARWDKAADELMSAGGAGKVSCTTDTVGGGGSWKAPNGKTGQDLVTYAEQFVGKVPYSGACGSSGSPTAGWCCTGFVYYVYHQVLGIDLPSTVVSGQLAMATQIPASQAQAGDLVAWVGHHIGIYDGNGGLIHSPDWGRKLEHAKSYDFTIGGAGPTFYRVNALGSGSW</sequence>
<dbReference type="PROSITE" id="PS51935">
    <property type="entry name" value="NLPC_P60"/>
    <property type="match status" value="1"/>
</dbReference>
<geneLocation type="plasmid" evidence="5 6">
    <name>pCSL1</name>
</geneLocation>
<keyword evidence="5" id="KW-0614">Plasmid</keyword>
<evidence type="ECO:0000256" key="4">
    <source>
        <dbReference type="ARBA" id="ARBA00022807"/>
    </source>
</evidence>
<accession>B0RJE4</accession>
<evidence type="ECO:0000313" key="6">
    <source>
        <dbReference type="Proteomes" id="UP000001318"/>
    </source>
</evidence>
<dbReference type="GO" id="GO:0008234">
    <property type="term" value="F:cysteine-type peptidase activity"/>
    <property type="evidence" value="ECO:0007669"/>
    <property type="project" value="UniProtKB-KW"/>
</dbReference>
<gene>
    <name evidence="5" type="ordered locus">pCSL0091</name>
</gene>
<dbReference type="InterPro" id="IPR038765">
    <property type="entry name" value="Papain-like_cys_pep_sf"/>
</dbReference>
<reference evidence="5 6" key="1">
    <citation type="journal article" date="2008" name="J. Bacteriol.">
        <title>Genome of the actinomycete plant pathogen Clavibacter michiganensis subsp. sepedonicus suggests recent niche adaptation.</title>
        <authorList>
            <person name="Bentley S.D."/>
            <person name="Corton C."/>
            <person name="Brown S.E."/>
            <person name="Barron A."/>
            <person name="Clark L."/>
            <person name="Doggett J."/>
            <person name="Harris B."/>
            <person name="Ormond D."/>
            <person name="Quail M.A."/>
            <person name="May G."/>
            <person name="Francis D."/>
            <person name="Knudson D."/>
            <person name="Parkhill J."/>
            <person name="Ishimaru C.A."/>
        </authorList>
    </citation>
    <scope>NUCLEOTIDE SEQUENCE [LARGE SCALE GENOMIC DNA]</scope>
    <source>
        <strain evidence="6">ATCC 33113 / DSM 20744 / JCM 9667 / LMG 2889 / ICMP 2535 / C-1</strain>
    </source>
</reference>
<keyword evidence="2" id="KW-0645">Protease</keyword>
<evidence type="ECO:0000256" key="3">
    <source>
        <dbReference type="ARBA" id="ARBA00022801"/>
    </source>
</evidence>
<dbReference type="PANTHER" id="PTHR47359:SF3">
    <property type="entry name" value="NLP_P60 DOMAIN-CONTAINING PROTEIN-RELATED"/>
    <property type="match status" value="1"/>
</dbReference>
<dbReference type="InterPro" id="IPR000064">
    <property type="entry name" value="NLP_P60_dom"/>
</dbReference>
<comment type="similarity">
    <text evidence="1">Belongs to the peptidase C40 family.</text>
</comment>
<dbReference type="InterPro" id="IPR051794">
    <property type="entry name" value="PG_Endopeptidase_C40"/>
</dbReference>
<dbReference type="GO" id="GO:0006508">
    <property type="term" value="P:proteolysis"/>
    <property type="evidence" value="ECO:0007669"/>
    <property type="project" value="UniProtKB-KW"/>
</dbReference>
<dbReference type="HOGENOM" id="CLU_055280_2_0_11"/>
<dbReference type="AlphaFoldDB" id="B0RJE4"/>
<organism evidence="5 6">
    <name type="scientific">Clavibacter sepedonicus</name>
    <name type="common">Clavibacter michiganensis subsp. sepedonicus</name>
    <dbReference type="NCBI Taxonomy" id="31964"/>
    <lineage>
        <taxon>Bacteria</taxon>
        <taxon>Bacillati</taxon>
        <taxon>Actinomycetota</taxon>
        <taxon>Actinomycetes</taxon>
        <taxon>Micrococcales</taxon>
        <taxon>Microbacteriaceae</taxon>
        <taxon>Clavibacter</taxon>
    </lineage>
</organism>
<dbReference type="KEGG" id="cms:pCSL0091"/>
<dbReference type="EMBL" id="AM849036">
    <property type="protein sequence ID" value="CAQ03334.1"/>
    <property type="molecule type" value="Genomic_DNA"/>
</dbReference>
<proteinExistence type="inferred from homology"/>
<dbReference type="eggNOG" id="COG0791">
    <property type="taxonomic scope" value="Bacteria"/>
</dbReference>
<dbReference type="RefSeq" id="WP_012300400.1">
    <property type="nucleotide sequence ID" value="NZ_JBPFSI010000055.1"/>
</dbReference>
<evidence type="ECO:0000256" key="2">
    <source>
        <dbReference type="ARBA" id="ARBA00022670"/>
    </source>
</evidence>
<evidence type="ECO:0000313" key="5">
    <source>
        <dbReference type="EMBL" id="CAQ03334.1"/>
    </source>
</evidence>
<dbReference type="SUPFAM" id="SSF54001">
    <property type="entry name" value="Cysteine proteinases"/>
    <property type="match status" value="1"/>
</dbReference>
<evidence type="ECO:0000256" key="1">
    <source>
        <dbReference type="ARBA" id="ARBA00007074"/>
    </source>
</evidence>
<keyword evidence="3" id="KW-0378">Hydrolase</keyword>
<protein>
    <submittedName>
        <fullName evidence="5">Secreted protein</fullName>
    </submittedName>
</protein>
<name>B0RJE4_CLASE</name>
<dbReference type="PANTHER" id="PTHR47359">
    <property type="entry name" value="PEPTIDOGLYCAN DL-ENDOPEPTIDASE CWLO"/>
    <property type="match status" value="1"/>
</dbReference>
<dbReference type="Gene3D" id="3.90.1720.10">
    <property type="entry name" value="endopeptidase domain like (from Nostoc punctiforme)"/>
    <property type="match status" value="1"/>
</dbReference>